<evidence type="ECO:0000256" key="1">
    <source>
        <dbReference type="ARBA" id="ARBA00022679"/>
    </source>
</evidence>
<keyword evidence="7" id="KW-1185">Reference proteome</keyword>
<accession>A0A2G5CRG7</accession>
<keyword evidence="3" id="KW-0067">ATP-binding</keyword>
<evidence type="ECO:0000259" key="5">
    <source>
        <dbReference type="Pfam" id="PF04926"/>
    </source>
</evidence>
<proteinExistence type="predicted"/>
<protein>
    <recommendedName>
        <fullName evidence="5">Poly(A) polymerase RNA-binding domain-containing protein</fullName>
    </recommendedName>
</protein>
<dbReference type="GO" id="GO:0003723">
    <property type="term" value="F:RNA binding"/>
    <property type="evidence" value="ECO:0007669"/>
    <property type="project" value="InterPro"/>
</dbReference>
<dbReference type="EMBL" id="KZ305058">
    <property type="protein sequence ID" value="PIA33447.1"/>
    <property type="molecule type" value="Genomic_DNA"/>
</dbReference>
<evidence type="ECO:0000313" key="7">
    <source>
        <dbReference type="Proteomes" id="UP000230069"/>
    </source>
</evidence>
<dbReference type="STRING" id="218851.A0A2G5CRG7"/>
<keyword evidence="1" id="KW-0808">Transferase</keyword>
<evidence type="ECO:0000256" key="2">
    <source>
        <dbReference type="ARBA" id="ARBA00022741"/>
    </source>
</evidence>
<evidence type="ECO:0000256" key="3">
    <source>
        <dbReference type="ARBA" id="ARBA00022840"/>
    </source>
</evidence>
<dbReference type="SUPFAM" id="SSF55003">
    <property type="entry name" value="PAP/Archaeal CCA-adding enzyme, C-terminal domain"/>
    <property type="match status" value="1"/>
</dbReference>
<dbReference type="InterPro" id="IPR011068">
    <property type="entry name" value="NuclTrfase_I-like_C"/>
</dbReference>
<name>A0A2G5CRG7_AQUCA</name>
<evidence type="ECO:0000313" key="6">
    <source>
        <dbReference type="EMBL" id="PIA33447.1"/>
    </source>
</evidence>
<dbReference type="GO" id="GO:0005524">
    <property type="term" value="F:ATP binding"/>
    <property type="evidence" value="ECO:0007669"/>
    <property type="project" value="UniProtKB-KW"/>
</dbReference>
<dbReference type="PANTHER" id="PTHR10682">
    <property type="entry name" value="POLY A POLYMERASE"/>
    <property type="match status" value="1"/>
</dbReference>
<dbReference type="AlphaFoldDB" id="A0A2G5CRG7"/>
<dbReference type="OrthoDB" id="412748at2759"/>
<dbReference type="GO" id="GO:0005634">
    <property type="term" value="C:nucleus"/>
    <property type="evidence" value="ECO:0007669"/>
    <property type="project" value="TreeGrafter"/>
</dbReference>
<dbReference type="InParanoid" id="A0A2G5CRG7"/>
<dbReference type="PANTHER" id="PTHR10682:SF10">
    <property type="entry name" value="POLYNUCLEOTIDE ADENYLYLTRANSFERASE"/>
    <property type="match status" value="1"/>
</dbReference>
<dbReference type="GO" id="GO:0031123">
    <property type="term" value="P:RNA 3'-end processing"/>
    <property type="evidence" value="ECO:0007669"/>
    <property type="project" value="InterPro"/>
</dbReference>
<dbReference type="Proteomes" id="UP000230069">
    <property type="component" value="Unassembled WGS sequence"/>
</dbReference>
<feature type="domain" description="Poly(A) polymerase RNA-binding" evidence="5">
    <location>
        <begin position="17"/>
        <end position="58"/>
    </location>
</feature>
<dbReference type="Pfam" id="PF04926">
    <property type="entry name" value="PAP_RNA-bind"/>
    <property type="match status" value="1"/>
</dbReference>
<gene>
    <name evidence="6" type="ORF">AQUCO_04100108v1</name>
</gene>
<organism evidence="6 7">
    <name type="scientific">Aquilegia coerulea</name>
    <name type="common">Rocky mountain columbine</name>
    <dbReference type="NCBI Taxonomy" id="218851"/>
    <lineage>
        <taxon>Eukaryota</taxon>
        <taxon>Viridiplantae</taxon>
        <taxon>Streptophyta</taxon>
        <taxon>Embryophyta</taxon>
        <taxon>Tracheophyta</taxon>
        <taxon>Spermatophyta</taxon>
        <taxon>Magnoliopsida</taxon>
        <taxon>Ranunculales</taxon>
        <taxon>Ranunculaceae</taxon>
        <taxon>Thalictroideae</taxon>
        <taxon>Aquilegia</taxon>
    </lineage>
</organism>
<keyword evidence="2" id="KW-0547">Nucleotide-binding</keyword>
<comment type="catalytic activity">
    <reaction evidence="4">
        <text>RNA(n) + ATP = RNA(n)-3'-adenine ribonucleotide + diphosphate</text>
        <dbReference type="Rhea" id="RHEA:11332"/>
        <dbReference type="Rhea" id="RHEA-COMP:14527"/>
        <dbReference type="Rhea" id="RHEA-COMP:17347"/>
        <dbReference type="ChEBI" id="CHEBI:30616"/>
        <dbReference type="ChEBI" id="CHEBI:33019"/>
        <dbReference type="ChEBI" id="CHEBI:140395"/>
        <dbReference type="ChEBI" id="CHEBI:173115"/>
        <dbReference type="EC" id="2.7.7.19"/>
    </reaction>
</comment>
<dbReference type="FunFam" id="3.30.70.590:FF:000002">
    <property type="entry name" value="Nuclear poly(A) polymerase 4"/>
    <property type="match status" value="1"/>
</dbReference>
<reference evidence="6 7" key="1">
    <citation type="submission" date="2017-09" db="EMBL/GenBank/DDBJ databases">
        <title>WGS assembly of Aquilegia coerulea Goldsmith.</title>
        <authorList>
            <person name="Hodges S."/>
            <person name="Kramer E."/>
            <person name="Nordborg M."/>
            <person name="Tomkins J."/>
            <person name="Borevitz J."/>
            <person name="Derieg N."/>
            <person name="Yan J."/>
            <person name="Mihaltcheva S."/>
            <person name="Hayes R.D."/>
            <person name="Rokhsar D."/>
        </authorList>
    </citation>
    <scope>NUCLEOTIDE SEQUENCE [LARGE SCALE GENOMIC DNA]</scope>
    <source>
        <strain evidence="7">cv. Goldsmith</strain>
    </source>
</reference>
<dbReference type="InterPro" id="IPR007010">
    <property type="entry name" value="PolA_pol_RNA-bd_dom"/>
</dbReference>
<evidence type="ECO:0000256" key="4">
    <source>
        <dbReference type="ARBA" id="ARBA00048830"/>
    </source>
</evidence>
<sequence length="145" mass="17056">MDVSKADWNMLFEPYAFFEAYNNYLQIDISAENDDDLRQWKGWVESRLRQLTLQIEKDTRGLLQCRPHPVQISDKSRPFHCCYFMGLRRKQGVPAQEGQGFDITATVEKFKKSVGEYTMLKPGMTLHVSHTRRRNIPLFVFSYCP</sequence>
<dbReference type="GO" id="GO:1990817">
    <property type="term" value="F:poly(A) RNA polymerase activity"/>
    <property type="evidence" value="ECO:0007669"/>
    <property type="project" value="UniProtKB-EC"/>
</dbReference>
<dbReference type="Gene3D" id="3.30.70.590">
    <property type="entry name" value="Poly(A) polymerase predicted RNA binding domain"/>
    <property type="match status" value="1"/>
</dbReference>